<keyword evidence="3" id="KW-1003">Cell membrane</keyword>
<dbReference type="Pfam" id="PF04226">
    <property type="entry name" value="Transgly_assoc"/>
    <property type="match status" value="1"/>
</dbReference>
<comment type="similarity">
    <text evidence="2">Belongs to the UPF0410 family.</text>
</comment>
<accession>A0A6J4TXV1</accession>
<protein>
    <submittedName>
        <fullName evidence="8">UPF0410 protein</fullName>
    </submittedName>
</protein>
<evidence type="ECO:0000256" key="1">
    <source>
        <dbReference type="ARBA" id="ARBA00004651"/>
    </source>
</evidence>
<comment type="subcellular location">
    <subcellularLocation>
        <location evidence="1">Cell membrane</location>
        <topology evidence="1">Multi-pass membrane protein</topology>
    </subcellularLocation>
</comment>
<keyword evidence="4 7" id="KW-0812">Transmembrane</keyword>
<dbReference type="InterPro" id="IPR007341">
    <property type="entry name" value="Transgly_assoc"/>
</dbReference>
<evidence type="ECO:0000256" key="4">
    <source>
        <dbReference type="ARBA" id="ARBA00022692"/>
    </source>
</evidence>
<evidence type="ECO:0000256" key="7">
    <source>
        <dbReference type="SAM" id="Phobius"/>
    </source>
</evidence>
<feature type="transmembrane region" description="Helical" evidence="7">
    <location>
        <begin position="32"/>
        <end position="56"/>
    </location>
</feature>
<keyword evidence="5 7" id="KW-1133">Transmembrane helix</keyword>
<keyword evidence="6 7" id="KW-0472">Membrane</keyword>
<evidence type="ECO:0000313" key="8">
    <source>
        <dbReference type="EMBL" id="CAA9534651.1"/>
    </source>
</evidence>
<organism evidence="8">
    <name type="scientific">uncultured Sphingosinicella sp</name>
    <dbReference type="NCBI Taxonomy" id="478748"/>
    <lineage>
        <taxon>Bacteria</taxon>
        <taxon>Pseudomonadati</taxon>
        <taxon>Pseudomonadota</taxon>
        <taxon>Alphaproteobacteria</taxon>
        <taxon>Sphingomonadales</taxon>
        <taxon>Sphingosinicellaceae</taxon>
        <taxon>Sphingosinicella</taxon>
        <taxon>environmental samples</taxon>
    </lineage>
</organism>
<dbReference type="PANTHER" id="PTHR33884">
    <property type="entry name" value="UPF0410 PROTEIN YMGE"/>
    <property type="match status" value="1"/>
</dbReference>
<reference evidence="8" key="1">
    <citation type="submission" date="2020-02" db="EMBL/GenBank/DDBJ databases">
        <authorList>
            <person name="Meier V. D."/>
        </authorList>
    </citation>
    <scope>NUCLEOTIDE SEQUENCE</scope>
    <source>
        <strain evidence="8">AVDCRST_MAG23</strain>
    </source>
</reference>
<name>A0A6J4TXV1_9SPHN</name>
<dbReference type="GO" id="GO:0005886">
    <property type="term" value="C:plasma membrane"/>
    <property type="evidence" value="ECO:0007669"/>
    <property type="project" value="UniProtKB-SubCell"/>
</dbReference>
<dbReference type="EMBL" id="CADCWD010000052">
    <property type="protein sequence ID" value="CAA9534651.1"/>
    <property type="molecule type" value="Genomic_DNA"/>
</dbReference>
<gene>
    <name evidence="8" type="ORF">AVDCRST_MAG23-1378</name>
</gene>
<dbReference type="PANTHER" id="PTHR33884:SF7">
    <property type="entry name" value="BSL8023 PROTEIN"/>
    <property type="match status" value="1"/>
</dbReference>
<evidence type="ECO:0000256" key="3">
    <source>
        <dbReference type="ARBA" id="ARBA00022475"/>
    </source>
</evidence>
<feature type="transmembrane region" description="Helical" evidence="7">
    <location>
        <begin position="62"/>
        <end position="82"/>
    </location>
</feature>
<dbReference type="AlphaFoldDB" id="A0A6J4TXV1"/>
<evidence type="ECO:0000256" key="2">
    <source>
        <dbReference type="ARBA" id="ARBA00011006"/>
    </source>
</evidence>
<proteinExistence type="inferred from homology"/>
<feature type="transmembrane region" description="Helical" evidence="7">
    <location>
        <begin position="6"/>
        <end position="25"/>
    </location>
</feature>
<evidence type="ECO:0000256" key="5">
    <source>
        <dbReference type="ARBA" id="ARBA00022989"/>
    </source>
</evidence>
<sequence>MLGTYGFLGWIIIGGLAGGLAKLIMPGKDPGGCLVTIVLGIAGALLAGFVGNAIGWYHQGQAGGFIAATLGAFIILLLYRMLVRRRRR</sequence>
<evidence type="ECO:0000256" key="6">
    <source>
        <dbReference type="ARBA" id="ARBA00023136"/>
    </source>
</evidence>